<keyword evidence="7 12" id="KW-0963">Cytoplasm</keyword>
<sequence length="236" mass="25836">MIIFPAIDILEGKCVRLTQGEYDTSVVYSESPEDMADLWIGKGAKYLHVVDLDGAKEGFPVNNDVIKKIVDKGIKVQLGGGIRKAEHIDEMLKLGIYRIILGTSAIENEELLKYAVHKYGDRIAVSIDSRNRKVATRGWLETSDISDVDFAKKVKKLGVKMVIFTDISKDGMLKGPNFEAINEINSVGIDVIASGGISTLDDIRKLKEMGIYGAIVGKALYTGNIDITRALEVASC</sequence>
<dbReference type="HAMAP" id="MF_01014">
    <property type="entry name" value="HisA"/>
    <property type="match status" value="1"/>
</dbReference>
<dbReference type="NCBIfam" id="TIGR00007">
    <property type="entry name" value="1-(5-phosphoribosyl)-5-[(5-phosphoribosylamino)methylideneamino]imidazole-4-carboxamide isomerase"/>
    <property type="match status" value="1"/>
</dbReference>
<dbReference type="Proteomes" id="UP000184088">
    <property type="component" value="Unassembled WGS sequence"/>
</dbReference>
<dbReference type="EMBL" id="FQVH01000020">
    <property type="protein sequence ID" value="SHF38360.1"/>
    <property type="molecule type" value="Genomic_DNA"/>
</dbReference>
<dbReference type="EC" id="5.3.1.16" evidence="5 12"/>
<evidence type="ECO:0000256" key="5">
    <source>
        <dbReference type="ARBA" id="ARBA00012550"/>
    </source>
</evidence>
<evidence type="ECO:0000256" key="13">
    <source>
        <dbReference type="RuleBase" id="RU003657"/>
    </source>
</evidence>
<feature type="active site" description="Proton acceptor" evidence="12">
    <location>
        <position position="8"/>
    </location>
</feature>
<dbReference type="InterPro" id="IPR006062">
    <property type="entry name" value="His_biosynth"/>
</dbReference>
<evidence type="ECO:0000256" key="11">
    <source>
        <dbReference type="ARBA" id="ARBA00030547"/>
    </source>
</evidence>
<dbReference type="Gene3D" id="3.20.20.70">
    <property type="entry name" value="Aldolase class I"/>
    <property type="match status" value="1"/>
</dbReference>
<feature type="active site" description="Proton donor" evidence="12">
    <location>
        <position position="128"/>
    </location>
</feature>
<evidence type="ECO:0000256" key="4">
    <source>
        <dbReference type="ARBA" id="ARBA00009667"/>
    </source>
</evidence>
<evidence type="ECO:0000256" key="3">
    <source>
        <dbReference type="ARBA" id="ARBA00005133"/>
    </source>
</evidence>
<dbReference type="GO" id="GO:0005737">
    <property type="term" value="C:cytoplasm"/>
    <property type="evidence" value="ECO:0007669"/>
    <property type="project" value="UniProtKB-SubCell"/>
</dbReference>
<keyword evidence="16" id="KW-1185">Reference proteome</keyword>
<evidence type="ECO:0000256" key="1">
    <source>
        <dbReference type="ARBA" id="ARBA00000901"/>
    </source>
</evidence>
<evidence type="ECO:0000256" key="7">
    <source>
        <dbReference type="ARBA" id="ARBA00022490"/>
    </source>
</evidence>
<dbReference type="InterPro" id="IPR044524">
    <property type="entry name" value="Isoase_HisA-like"/>
</dbReference>
<dbReference type="InterPro" id="IPR011060">
    <property type="entry name" value="RibuloseP-bd_barrel"/>
</dbReference>
<dbReference type="InterPro" id="IPR023016">
    <property type="entry name" value="HisA/PriA"/>
</dbReference>
<evidence type="ECO:0000256" key="8">
    <source>
        <dbReference type="ARBA" id="ARBA00022605"/>
    </source>
</evidence>
<evidence type="ECO:0000256" key="2">
    <source>
        <dbReference type="ARBA" id="ARBA00004496"/>
    </source>
</evidence>
<dbReference type="UniPathway" id="UPA00031">
    <property type="reaction ID" value="UER00009"/>
</dbReference>
<dbReference type="FunFam" id="3.20.20.70:FF:000009">
    <property type="entry name" value="1-(5-phosphoribosyl)-5-[(5-phosphoribosylamino)methylideneamino] imidazole-4-carboxamide isomerase"/>
    <property type="match status" value="1"/>
</dbReference>
<reference evidence="15 16" key="1">
    <citation type="submission" date="2016-11" db="EMBL/GenBank/DDBJ databases">
        <authorList>
            <person name="Jaros S."/>
            <person name="Januszkiewicz K."/>
            <person name="Wedrychowicz H."/>
        </authorList>
    </citation>
    <scope>NUCLEOTIDE SEQUENCE [LARGE SCALE GENOMIC DNA]</scope>
    <source>
        <strain evidence="15 16">DSM 17918</strain>
    </source>
</reference>
<dbReference type="SUPFAM" id="SSF51366">
    <property type="entry name" value="Ribulose-phoshate binding barrel"/>
    <property type="match status" value="1"/>
</dbReference>
<keyword evidence="10 12" id="KW-0413">Isomerase</keyword>
<dbReference type="InterPro" id="IPR013785">
    <property type="entry name" value="Aldolase_TIM"/>
</dbReference>
<keyword evidence="9 12" id="KW-0368">Histidine biosynthesis</keyword>
<dbReference type="GO" id="GO:0003949">
    <property type="term" value="F:1-(5-phosphoribosyl)-5-[(5-phosphoribosylamino)methylideneamino]imidazole-4-carboxamide isomerase activity"/>
    <property type="evidence" value="ECO:0007669"/>
    <property type="project" value="UniProtKB-UniRule"/>
</dbReference>
<dbReference type="PANTHER" id="PTHR43090">
    <property type="entry name" value="1-(5-PHOSPHORIBOSYL)-5-[(5-PHOSPHORIBOSYLAMINO)METHYLIDENEAMINO] IMIDAZOLE-4-CARBOXAMIDE ISOMERASE"/>
    <property type="match status" value="1"/>
</dbReference>
<evidence type="ECO:0000256" key="10">
    <source>
        <dbReference type="ARBA" id="ARBA00023235"/>
    </source>
</evidence>
<evidence type="ECO:0000313" key="16">
    <source>
        <dbReference type="Proteomes" id="UP000184088"/>
    </source>
</evidence>
<comment type="catalytic activity">
    <reaction evidence="1 12 14">
        <text>1-(5-phospho-beta-D-ribosyl)-5-[(5-phospho-beta-D-ribosylamino)methylideneamino]imidazole-4-carboxamide = 5-[(5-phospho-1-deoxy-D-ribulos-1-ylimino)methylamino]-1-(5-phospho-beta-D-ribosyl)imidazole-4-carboxamide</text>
        <dbReference type="Rhea" id="RHEA:15469"/>
        <dbReference type="ChEBI" id="CHEBI:58435"/>
        <dbReference type="ChEBI" id="CHEBI:58525"/>
        <dbReference type="EC" id="5.3.1.16"/>
    </reaction>
</comment>
<comment type="similarity">
    <text evidence="4 12 13">Belongs to the HisA/HisF family.</text>
</comment>
<gene>
    <name evidence="12" type="primary">hisA</name>
    <name evidence="15" type="ORF">SAMN02746089_01805</name>
</gene>
<dbReference type="PANTHER" id="PTHR43090:SF2">
    <property type="entry name" value="1-(5-PHOSPHORIBOSYL)-5-[(5-PHOSPHORIBOSYLAMINO)METHYLIDENEAMINO] IMIDAZOLE-4-CARBOXAMIDE ISOMERASE"/>
    <property type="match status" value="1"/>
</dbReference>
<dbReference type="AlphaFoldDB" id="A0A1M5B7F6"/>
<keyword evidence="8 12" id="KW-0028">Amino-acid biosynthesis</keyword>
<comment type="pathway">
    <text evidence="3 12 14">Amino-acid biosynthesis; L-histidine biosynthesis; L-histidine from 5-phospho-alpha-D-ribose 1-diphosphate: step 4/9.</text>
</comment>
<evidence type="ECO:0000256" key="9">
    <source>
        <dbReference type="ARBA" id="ARBA00023102"/>
    </source>
</evidence>
<evidence type="ECO:0000256" key="12">
    <source>
        <dbReference type="HAMAP-Rule" id="MF_01014"/>
    </source>
</evidence>
<dbReference type="CDD" id="cd04732">
    <property type="entry name" value="HisA"/>
    <property type="match status" value="1"/>
</dbReference>
<dbReference type="GO" id="GO:0000162">
    <property type="term" value="P:L-tryptophan biosynthetic process"/>
    <property type="evidence" value="ECO:0007669"/>
    <property type="project" value="TreeGrafter"/>
</dbReference>
<evidence type="ECO:0000313" key="15">
    <source>
        <dbReference type="EMBL" id="SHF38360.1"/>
    </source>
</evidence>
<dbReference type="STRING" id="1121256.SAMN02746089_01805"/>
<accession>A0A1M5B7F6</accession>
<dbReference type="RefSeq" id="WP_073344303.1">
    <property type="nucleotide sequence ID" value="NZ_FQVH01000020.1"/>
</dbReference>
<dbReference type="InterPro" id="IPR006063">
    <property type="entry name" value="HisA_bact_arch"/>
</dbReference>
<comment type="subcellular location">
    <subcellularLocation>
        <location evidence="2 12 14">Cytoplasm</location>
    </subcellularLocation>
</comment>
<evidence type="ECO:0000256" key="6">
    <source>
        <dbReference type="ARBA" id="ARBA00018464"/>
    </source>
</evidence>
<dbReference type="OrthoDB" id="9807749at2"/>
<protein>
    <recommendedName>
        <fullName evidence="6 12">1-(5-phosphoribosyl)-5-[(5-phosphoribosylamino)methylideneamino] imidazole-4-carboxamide isomerase</fullName>
        <ecNumber evidence="5 12">5.3.1.16</ecNumber>
    </recommendedName>
    <alternativeName>
        <fullName evidence="11 12">Phosphoribosylformimino-5-aminoimidazole carboxamide ribotide isomerase</fullName>
    </alternativeName>
</protein>
<dbReference type="GO" id="GO:0000105">
    <property type="term" value="P:L-histidine biosynthetic process"/>
    <property type="evidence" value="ECO:0007669"/>
    <property type="project" value="UniProtKB-UniRule"/>
</dbReference>
<proteinExistence type="inferred from homology"/>
<organism evidence="15 16">
    <name type="scientific">Caldanaerobius fijiensis DSM 17918</name>
    <dbReference type="NCBI Taxonomy" id="1121256"/>
    <lineage>
        <taxon>Bacteria</taxon>
        <taxon>Bacillati</taxon>
        <taxon>Bacillota</taxon>
        <taxon>Clostridia</taxon>
        <taxon>Thermoanaerobacterales</taxon>
        <taxon>Thermoanaerobacteraceae</taxon>
        <taxon>Caldanaerobius</taxon>
    </lineage>
</organism>
<name>A0A1M5B7F6_9THEO</name>
<evidence type="ECO:0000256" key="14">
    <source>
        <dbReference type="RuleBase" id="RU003658"/>
    </source>
</evidence>
<dbReference type="Pfam" id="PF00977">
    <property type="entry name" value="His_biosynth"/>
    <property type="match status" value="1"/>
</dbReference>